<reference evidence="4 5" key="1">
    <citation type="journal article" date="2015" name="Genome Biol. Evol.">
        <title>Comparative Genomics of a Bacterivorous Green Alga Reveals Evolutionary Causalities and Consequences of Phago-Mixotrophic Mode of Nutrition.</title>
        <authorList>
            <person name="Burns J.A."/>
            <person name="Paasch A."/>
            <person name="Narechania A."/>
            <person name="Kim E."/>
        </authorList>
    </citation>
    <scope>NUCLEOTIDE SEQUENCE [LARGE SCALE GENOMIC DNA]</scope>
    <source>
        <strain evidence="4 5">PLY_AMNH</strain>
    </source>
</reference>
<sequence>MAEKATLKSCLKSAREELARGEYKAACQHCKAALKVDKNSYDAFIVIGKAAFKLEEYSQSEMAYRKAVGIQPEKLTAWQGLLELFQSMDSNEKTLEALQELTKLTNSDKARCAEYTKRLAFGQKKAGDLEASGATWQQLLDLEPPEALRASALCGLADIQIAREEEMVVEEVRMRSKKALKALRSAAKEAGKDPEACVVDEGKLHEEVVAARAAQPASESAELEAALARVAAATAVSAEHEPYHTAQLRRVLARAKADPSAQGEALEHCLAASRKQCCSVFPYDCAVQLQAELHLIRSTEEVGAETAALEQERRSREAAALSKRYLHAFPWAAGSATAMGCALAARKAVSAKPRATTERQQLEAWLARGAALDPAGGSPAGCCILAVARLEAGEPAAALDYCKQGLRAAVRFRASVGVTLSGLDRQLRLVYCDALAQLGRSADAISTLSAMLPSLAARSRLVDLALEAQNLPMALEHCQAANEQAPAVAWPVARRGWVALLQGSAEEARRLLEESLSLAGGESDPVARYHLGRAYWELGGKLKADRACALTQLMTAAGKAGPHQ</sequence>
<evidence type="ECO:0000313" key="4">
    <source>
        <dbReference type="EMBL" id="KAK3265969.1"/>
    </source>
</evidence>
<dbReference type="SUPFAM" id="SSF48452">
    <property type="entry name" value="TPR-like"/>
    <property type="match status" value="1"/>
</dbReference>
<evidence type="ECO:0000313" key="5">
    <source>
        <dbReference type="Proteomes" id="UP001190700"/>
    </source>
</evidence>
<dbReference type="InterPro" id="IPR019734">
    <property type="entry name" value="TPR_rpt"/>
</dbReference>
<dbReference type="InterPro" id="IPR011990">
    <property type="entry name" value="TPR-like_helical_dom_sf"/>
</dbReference>
<name>A0AAE0KZ88_9CHLO</name>
<organism evidence="4 5">
    <name type="scientific">Cymbomonas tetramitiformis</name>
    <dbReference type="NCBI Taxonomy" id="36881"/>
    <lineage>
        <taxon>Eukaryota</taxon>
        <taxon>Viridiplantae</taxon>
        <taxon>Chlorophyta</taxon>
        <taxon>Pyramimonadophyceae</taxon>
        <taxon>Pyramimonadales</taxon>
        <taxon>Pyramimonadaceae</taxon>
        <taxon>Cymbomonas</taxon>
    </lineage>
</organism>
<dbReference type="PANTHER" id="PTHR15704">
    <property type="entry name" value="SUPERKILLER 3 PROTEIN-RELATED"/>
    <property type="match status" value="1"/>
</dbReference>
<dbReference type="GO" id="GO:0006401">
    <property type="term" value="P:RNA catabolic process"/>
    <property type="evidence" value="ECO:0007669"/>
    <property type="project" value="InterPro"/>
</dbReference>
<dbReference type="PANTHER" id="PTHR15704:SF7">
    <property type="entry name" value="SUPERKILLER COMPLEX PROTEIN 3"/>
    <property type="match status" value="1"/>
</dbReference>
<keyword evidence="1" id="KW-0677">Repeat</keyword>
<keyword evidence="5" id="KW-1185">Reference proteome</keyword>
<feature type="repeat" description="TPR" evidence="3">
    <location>
        <begin position="41"/>
        <end position="74"/>
    </location>
</feature>
<dbReference type="EMBL" id="LGRX02013542">
    <property type="protein sequence ID" value="KAK3265969.1"/>
    <property type="molecule type" value="Genomic_DNA"/>
</dbReference>
<comment type="caution">
    <text evidence="4">The sequence shown here is derived from an EMBL/GenBank/DDBJ whole genome shotgun (WGS) entry which is preliminary data.</text>
</comment>
<dbReference type="PROSITE" id="PS50005">
    <property type="entry name" value="TPR"/>
    <property type="match status" value="1"/>
</dbReference>
<evidence type="ECO:0000256" key="2">
    <source>
        <dbReference type="ARBA" id="ARBA00022803"/>
    </source>
</evidence>
<evidence type="ECO:0000256" key="3">
    <source>
        <dbReference type="PROSITE-ProRule" id="PRU00339"/>
    </source>
</evidence>
<dbReference type="InterPro" id="IPR039226">
    <property type="entry name" value="Ski3/TTC37"/>
</dbReference>
<dbReference type="AlphaFoldDB" id="A0AAE0KZ88"/>
<proteinExistence type="predicted"/>
<dbReference type="Proteomes" id="UP001190700">
    <property type="component" value="Unassembled WGS sequence"/>
</dbReference>
<dbReference type="SMART" id="SM00028">
    <property type="entry name" value="TPR"/>
    <property type="match status" value="4"/>
</dbReference>
<dbReference type="GO" id="GO:0055087">
    <property type="term" value="C:Ski complex"/>
    <property type="evidence" value="ECO:0007669"/>
    <property type="project" value="InterPro"/>
</dbReference>
<evidence type="ECO:0000256" key="1">
    <source>
        <dbReference type="ARBA" id="ARBA00022737"/>
    </source>
</evidence>
<accession>A0AAE0KZ88</accession>
<dbReference type="Gene3D" id="1.25.40.10">
    <property type="entry name" value="Tetratricopeptide repeat domain"/>
    <property type="match status" value="2"/>
</dbReference>
<feature type="non-terminal residue" evidence="4">
    <location>
        <position position="564"/>
    </location>
</feature>
<gene>
    <name evidence="4" type="ORF">CYMTET_25381</name>
</gene>
<keyword evidence="2 3" id="KW-0802">TPR repeat</keyword>
<protein>
    <submittedName>
        <fullName evidence="4">Uncharacterized protein</fullName>
    </submittedName>
</protein>